<proteinExistence type="predicted"/>
<organism evidence="2 3">
    <name type="scientific">Salinomyces thailandicus</name>
    <dbReference type="NCBI Taxonomy" id="706561"/>
    <lineage>
        <taxon>Eukaryota</taxon>
        <taxon>Fungi</taxon>
        <taxon>Dikarya</taxon>
        <taxon>Ascomycota</taxon>
        <taxon>Pezizomycotina</taxon>
        <taxon>Dothideomycetes</taxon>
        <taxon>Dothideomycetidae</taxon>
        <taxon>Mycosphaerellales</taxon>
        <taxon>Teratosphaeriaceae</taxon>
        <taxon>Salinomyces</taxon>
    </lineage>
</organism>
<name>A0A4U0TP25_9PEZI</name>
<dbReference type="Proteomes" id="UP000308549">
    <property type="component" value="Unassembled WGS sequence"/>
</dbReference>
<dbReference type="AlphaFoldDB" id="A0A4U0TP25"/>
<sequence>MASSMPVSPVLAGKKRTKLLPFRLWLGKKVFGYIGMGVGVRIGPTRMIKWRCEQPEVEGHLYAAQNTTIPVPKVYRIYHLHGKLAIEMEYLRGCEELGVEWRSLSAHQKQALVNDIGAYIKQLRALRPPVGFERRISSTNGGPFRDTRLGTNRLFGPFNTSAEFHDCVRLGMAENAFGPKVMQVHSREYECRFTHGDLGAQNILIRNGKFVAIIDWENAGWFPEYYEYTKARYNSVLLPEFYEMLAEVTECYDEEWRAERDLWRDFDQPYDKVLVDR</sequence>
<dbReference type="PANTHER" id="PTHR21310:SF15">
    <property type="entry name" value="AMINOGLYCOSIDE PHOSPHOTRANSFERASE DOMAIN-CONTAINING PROTEIN"/>
    <property type="match status" value="1"/>
</dbReference>
<evidence type="ECO:0000313" key="3">
    <source>
        <dbReference type="Proteomes" id="UP000308549"/>
    </source>
</evidence>
<dbReference type="InterPro" id="IPR002575">
    <property type="entry name" value="Aminoglycoside_PTrfase"/>
</dbReference>
<reference evidence="2 3" key="1">
    <citation type="submission" date="2017-03" db="EMBL/GenBank/DDBJ databases">
        <title>Genomes of endolithic fungi from Antarctica.</title>
        <authorList>
            <person name="Coleine C."/>
            <person name="Masonjones S."/>
            <person name="Stajich J.E."/>
        </authorList>
    </citation>
    <scope>NUCLEOTIDE SEQUENCE [LARGE SCALE GENOMIC DNA]</scope>
    <source>
        <strain evidence="2 3">CCFEE 6315</strain>
    </source>
</reference>
<evidence type="ECO:0000259" key="1">
    <source>
        <dbReference type="Pfam" id="PF01636"/>
    </source>
</evidence>
<dbReference type="EMBL" id="NAJL01000052">
    <property type="protein sequence ID" value="TKA23697.1"/>
    <property type="molecule type" value="Genomic_DNA"/>
</dbReference>
<protein>
    <recommendedName>
        <fullName evidence="1">Aminoglycoside phosphotransferase domain-containing protein</fullName>
    </recommendedName>
</protein>
<comment type="caution">
    <text evidence="2">The sequence shown here is derived from an EMBL/GenBank/DDBJ whole genome shotgun (WGS) entry which is preliminary data.</text>
</comment>
<dbReference type="InterPro" id="IPR051678">
    <property type="entry name" value="AGP_Transferase"/>
</dbReference>
<dbReference type="SUPFAM" id="SSF56112">
    <property type="entry name" value="Protein kinase-like (PK-like)"/>
    <property type="match status" value="1"/>
</dbReference>
<keyword evidence="3" id="KW-1185">Reference proteome</keyword>
<dbReference type="PANTHER" id="PTHR21310">
    <property type="entry name" value="AMINOGLYCOSIDE PHOSPHOTRANSFERASE-RELATED-RELATED"/>
    <property type="match status" value="1"/>
</dbReference>
<dbReference type="OrthoDB" id="2906425at2759"/>
<dbReference type="Pfam" id="PF01636">
    <property type="entry name" value="APH"/>
    <property type="match status" value="1"/>
</dbReference>
<dbReference type="CDD" id="cd05120">
    <property type="entry name" value="APH_ChoK_like"/>
    <property type="match status" value="1"/>
</dbReference>
<accession>A0A4U0TP25</accession>
<dbReference type="InterPro" id="IPR011009">
    <property type="entry name" value="Kinase-like_dom_sf"/>
</dbReference>
<evidence type="ECO:0000313" key="2">
    <source>
        <dbReference type="EMBL" id="TKA23697.1"/>
    </source>
</evidence>
<gene>
    <name evidence="2" type="ORF">B0A50_06533</name>
</gene>
<dbReference type="Gene3D" id="3.90.1200.10">
    <property type="match status" value="1"/>
</dbReference>
<feature type="domain" description="Aminoglycoside phosphotransferase" evidence="1">
    <location>
        <begin position="62"/>
        <end position="258"/>
    </location>
</feature>